<gene>
    <name evidence="1" type="ORF">RRG08_033726</name>
</gene>
<organism evidence="1 2">
    <name type="scientific">Elysia crispata</name>
    <name type="common">lettuce slug</name>
    <dbReference type="NCBI Taxonomy" id="231223"/>
    <lineage>
        <taxon>Eukaryota</taxon>
        <taxon>Metazoa</taxon>
        <taxon>Spiralia</taxon>
        <taxon>Lophotrochozoa</taxon>
        <taxon>Mollusca</taxon>
        <taxon>Gastropoda</taxon>
        <taxon>Heterobranchia</taxon>
        <taxon>Euthyneura</taxon>
        <taxon>Panpulmonata</taxon>
        <taxon>Sacoglossa</taxon>
        <taxon>Placobranchoidea</taxon>
        <taxon>Plakobranchidae</taxon>
        <taxon>Elysia</taxon>
    </lineage>
</organism>
<dbReference type="EMBL" id="JAWDGP010002410">
    <property type="protein sequence ID" value="KAK3783469.1"/>
    <property type="molecule type" value="Genomic_DNA"/>
</dbReference>
<name>A0AAE1A8V9_9GAST</name>
<dbReference type="AlphaFoldDB" id="A0AAE1A8V9"/>
<protein>
    <submittedName>
        <fullName evidence="1">Uncharacterized protein</fullName>
    </submittedName>
</protein>
<sequence length="68" mass="6917">MSDLIIGVCTFRGLGAAEERLTQRAPLVRPCAPLGQCGINALGGQGSSVDLDNVANGPSSFQETPSDG</sequence>
<evidence type="ECO:0000313" key="2">
    <source>
        <dbReference type="Proteomes" id="UP001283361"/>
    </source>
</evidence>
<keyword evidence="2" id="KW-1185">Reference proteome</keyword>
<evidence type="ECO:0000313" key="1">
    <source>
        <dbReference type="EMBL" id="KAK3783469.1"/>
    </source>
</evidence>
<reference evidence="1" key="1">
    <citation type="journal article" date="2023" name="G3 (Bethesda)">
        <title>A reference genome for the long-term kleptoplast-retaining sea slug Elysia crispata morphotype clarki.</title>
        <authorList>
            <person name="Eastman K.E."/>
            <person name="Pendleton A.L."/>
            <person name="Shaikh M.A."/>
            <person name="Suttiyut T."/>
            <person name="Ogas R."/>
            <person name="Tomko P."/>
            <person name="Gavelis G."/>
            <person name="Widhalm J.R."/>
            <person name="Wisecaver J.H."/>
        </authorList>
    </citation>
    <scope>NUCLEOTIDE SEQUENCE</scope>
    <source>
        <strain evidence="1">ECLA1</strain>
    </source>
</reference>
<accession>A0AAE1A8V9</accession>
<comment type="caution">
    <text evidence="1">The sequence shown here is derived from an EMBL/GenBank/DDBJ whole genome shotgun (WGS) entry which is preliminary data.</text>
</comment>
<proteinExistence type="predicted"/>
<dbReference type="Proteomes" id="UP001283361">
    <property type="component" value="Unassembled WGS sequence"/>
</dbReference>